<keyword evidence="2" id="KW-1185">Reference proteome</keyword>
<protein>
    <submittedName>
        <fullName evidence="1">Uncharacterized protein</fullName>
    </submittedName>
</protein>
<comment type="caution">
    <text evidence="1">The sequence shown here is derived from an EMBL/GenBank/DDBJ whole genome shotgun (WGS) entry which is preliminary data.</text>
</comment>
<accession>A0A6A4AWR5</accession>
<proteinExistence type="predicted"/>
<organism evidence="1 2">
    <name type="scientific">Phytophthora rubi</name>
    <dbReference type="NCBI Taxonomy" id="129364"/>
    <lineage>
        <taxon>Eukaryota</taxon>
        <taxon>Sar</taxon>
        <taxon>Stramenopiles</taxon>
        <taxon>Oomycota</taxon>
        <taxon>Peronosporomycetes</taxon>
        <taxon>Peronosporales</taxon>
        <taxon>Peronosporaceae</taxon>
        <taxon>Phytophthora</taxon>
    </lineage>
</organism>
<gene>
    <name evidence="1" type="ORF">PR003_g32520</name>
</gene>
<dbReference type="EMBL" id="QXFT01007971">
    <property type="protein sequence ID" value="KAE9265245.1"/>
    <property type="molecule type" value="Genomic_DNA"/>
</dbReference>
<dbReference type="AlphaFoldDB" id="A0A6A4AWR5"/>
<reference evidence="1 2" key="1">
    <citation type="submission" date="2018-08" db="EMBL/GenBank/DDBJ databases">
        <title>Genomic investigation of the strawberry pathogen Phytophthora fragariae indicates pathogenicity is determined by transcriptional variation in three key races.</title>
        <authorList>
            <person name="Adams T.M."/>
            <person name="Armitage A.D."/>
            <person name="Sobczyk M.K."/>
            <person name="Bates H.J."/>
            <person name="Dunwell J.M."/>
            <person name="Nellist C.F."/>
            <person name="Harrison R.J."/>
        </authorList>
    </citation>
    <scope>NUCLEOTIDE SEQUENCE [LARGE SCALE GENOMIC DNA]</scope>
    <source>
        <strain evidence="1 2">SCRP333</strain>
    </source>
</reference>
<dbReference type="Proteomes" id="UP000434957">
    <property type="component" value="Unassembled WGS sequence"/>
</dbReference>
<sequence length="141" mass="15642">MTPTGTEDQPPRREFLTVPLGADIMNTTALPGSIVVATNDDTCYYACGWNERFALRSNRKLLELSKGDVVLFRGDFILAPVGYDTNNICLHAYLDSPFYERPHDHAPPWLPRSTIRAELTTQAALCGAAPSRERLCLCVVT</sequence>
<evidence type="ECO:0000313" key="2">
    <source>
        <dbReference type="Proteomes" id="UP000434957"/>
    </source>
</evidence>
<evidence type="ECO:0000313" key="1">
    <source>
        <dbReference type="EMBL" id="KAE9265245.1"/>
    </source>
</evidence>
<name>A0A6A4AWR5_9STRA</name>